<reference evidence="2" key="1">
    <citation type="submission" date="2025-08" db="UniProtKB">
        <authorList>
            <consortium name="RefSeq"/>
        </authorList>
    </citation>
    <scope>IDENTIFICATION</scope>
    <source>
        <tissue evidence="2">Muscle</tissue>
    </source>
</reference>
<dbReference type="InterPro" id="IPR023214">
    <property type="entry name" value="HAD_sf"/>
</dbReference>
<dbReference type="Gene3D" id="3.40.50.1000">
    <property type="entry name" value="HAD superfamily/HAD-like"/>
    <property type="match status" value="1"/>
</dbReference>
<dbReference type="Proteomes" id="UP000694941">
    <property type="component" value="Unplaced"/>
</dbReference>
<accession>A0ABM1BYN5</accession>
<proteinExistence type="predicted"/>
<gene>
    <name evidence="2" type="primary">LOC106475022</name>
</gene>
<sequence length="142" mass="16280">MPYSELLSHRPVLAYIDNINTDIFGANLYNNYVQRRTQLKRKENEEVVAHVRVQAGMRRETGLSRMGIIQDEDFNLEVDEGVTSCKSVLVHTGVYNQNVDEGDYDHSPRDFLLAEVAQKEPTYKVENVLSAVDLIFNEENFA</sequence>
<evidence type="ECO:0000313" key="2">
    <source>
        <dbReference type="RefSeq" id="XP_013791173.1"/>
    </source>
</evidence>
<protein>
    <submittedName>
        <fullName evidence="2">Uncharacterized protein LOC106475022</fullName>
    </submittedName>
</protein>
<evidence type="ECO:0000313" key="1">
    <source>
        <dbReference type="Proteomes" id="UP000694941"/>
    </source>
</evidence>
<dbReference type="RefSeq" id="XP_013791173.1">
    <property type="nucleotide sequence ID" value="XM_013935719.2"/>
</dbReference>
<keyword evidence="1" id="KW-1185">Reference proteome</keyword>
<name>A0ABM1BYN5_LIMPO</name>
<organism evidence="1 2">
    <name type="scientific">Limulus polyphemus</name>
    <name type="common">Atlantic horseshoe crab</name>
    <dbReference type="NCBI Taxonomy" id="6850"/>
    <lineage>
        <taxon>Eukaryota</taxon>
        <taxon>Metazoa</taxon>
        <taxon>Ecdysozoa</taxon>
        <taxon>Arthropoda</taxon>
        <taxon>Chelicerata</taxon>
        <taxon>Merostomata</taxon>
        <taxon>Xiphosura</taxon>
        <taxon>Limulidae</taxon>
        <taxon>Limulus</taxon>
    </lineage>
</organism>
<dbReference type="GeneID" id="106475022"/>